<gene>
    <name evidence="1" type="ORF">JS756_23905</name>
</gene>
<name>A0ABS2VVC7_STRAS</name>
<evidence type="ECO:0000313" key="1">
    <source>
        <dbReference type="EMBL" id="MBN0047094.1"/>
    </source>
</evidence>
<comment type="caution">
    <text evidence="1">The sequence shown here is derived from an EMBL/GenBank/DDBJ whole genome shotgun (WGS) entry which is preliminary data.</text>
</comment>
<protein>
    <recommendedName>
        <fullName evidence="3">Integrase</fullName>
    </recommendedName>
</protein>
<keyword evidence="2" id="KW-1185">Reference proteome</keyword>
<organism evidence="1 2">
    <name type="scientific">Streptomyces actuosus</name>
    <dbReference type="NCBI Taxonomy" id="1885"/>
    <lineage>
        <taxon>Bacteria</taxon>
        <taxon>Bacillati</taxon>
        <taxon>Actinomycetota</taxon>
        <taxon>Actinomycetes</taxon>
        <taxon>Kitasatosporales</taxon>
        <taxon>Streptomycetaceae</taxon>
        <taxon>Streptomyces</taxon>
    </lineage>
</organism>
<dbReference type="EMBL" id="JAFFZS010000021">
    <property type="protein sequence ID" value="MBN0047094.1"/>
    <property type="molecule type" value="Genomic_DNA"/>
</dbReference>
<accession>A0ABS2VVC7</accession>
<sequence length="60" mass="7060">MKPEDIDRLNWLHHDHVKITMLFTYSGIDKKDIEPYPSDVAAESLKLMTAPRERQHRTAL</sequence>
<proteinExistence type="predicted"/>
<evidence type="ECO:0000313" key="2">
    <source>
        <dbReference type="Proteomes" id="UP000788262"/>
    </source>
</evidence>
<reference evidence="1 2" key="1">
    <citation type="submission" date="2021-02" db="EMBL/GenBank/DDBJ databases">
        <title>Whole genome sequencing of Streptomyces actuosus VRA1.</title>
        <authorList>
            <person name="Sen G."/>
            <person name="Sen A."/>
        </authorList>
    </citation>
    <scope>NUCLEOTIDE SEQUENCE [LARGE SCALE GENOMIC DNA]</scope>
    <source>
        <strain evidence="1 2">VRA1</strain>
    </source>
</reference>
<dbReference type="Proteomes" id="UP000788262">
    <property type="component" value="Unassembled WGS sequence"/>
</dbReference>
<evidence type="ECO:0008006" key="3">
    <source>
        <dbReference type="Google" id="ProtNLM"/>
    </source>
</evidence>